<reference evidence="2 3" key="1">
    <citation type="submission" date="2005-07" db="EMBL/GenBank/DDBJ databases">
        <authorList>
            <person name="Mural R.J."/>
            <person name="Li P.W."/>
            <person name="Adams M.D."/>
            <person name="Amanatides P.G."/>
            <person name="Baden-Tillson H."/>
            <person name="Barnstead M."/>
            <person name="Chin S.H."/>
            <person name="Dew I."/>
            <person name="Evans C.A."/>
            <person name="Ferriera S."/>
            <person name="Flanigan M."/>
            <person name="Fosler C."/>
            <person name="Glodek A."/>
            <person name="Gu Z."/>
            <person name="Holt R.A."/>
            <person name="Jennings D."/>
            <person name="Kraft C.L."/>
            <person name="Lu F."/>
            <person name="Nguyen T."/>
            <person name="Nusskern D.R."/>
            <person name="Pfannkoch C.M."/>
            <person name="Sitter C."/>
            <person name="Sutton G.G."/>
            <person name="Venter J.C."/>
            <person name="Wang Z."/>
            <person name="Woodage T."/>
            <person name="Zheng X.H."/>
            <person name="Zhong F."/>
        </authorList>
    </citation>
    <scope>NUCLEOTIDE SEQUENCE [LARGE SCALE GENOMIC DNA]</scope>
    <source>
        <strain>BN</strain>
        <strain evidence="3">Sprague-Dawley</strain>
    </source>
</reference>
<proteinExistence type="predicted"/>
<dbReference type="EMBL" id="CH474012">
    <property type="protein sequence ID" value="EDL89669.1"/>
    <property type="molecule type" value="Genomic_DNA"/>
</dbReference>
<organism evidence="2 3">
    <name type="scientific">Rattus norvegicus</name>
    <name type="common">Rat</name>
    <dbReference type="NCBI Taxonomy" id="10116"/>
    <lineage>
        <taxon>Eukaryota</taxon>
        <taxon>Metazoa</taxon>
        <taxon>Chordata</taxon>
        <taxon>Craniata</taxon>
        <taxon>Vertebrata</taxon>
        <taxon>Euteleostomi</taxon>
        <taxon>Mammalia</taxon>
        <taxon>Eutheria</taxon>
        <taxon>Euarchontoglires</taxon>
        <taxon>Glires</taxon>
        <taxon>Rodentia</taxon>
        <taxon>Myomorpha</taxon>
        <taxon>Muroidea</taxon>
        <taxon>Muridae</taxon>
        <taxon>Murinae</taxon>
        <taxon>Rattus</taxon>
    </lineage>
</organism>
<dbReference type="Proteomes" id="UP000234681">
    <property type="component" value="Chromosome 12"/>
</dbReference>
<evidence type="ECO:0000313" key="3">
    <source>
        <dbReference type="Proteomes" id="UP000234681"/>
    </source>
</evidence>
<accession>A6K1L3</accession>
<dbReference type="AlphaFoldDB" id="A6K1L3"/>
<feature type="region of interest" description="Disordered" evidence="1">
    <location>
        <begin position="79"/>
        <end position="101"/>
    </location>
</feature>
<evidence type="ECO:0000313" key="2">
    <source>
        <dbReference type="EMBL" id="EDL89669.1"/>
    </source>
</evidence>
<protein>
    <submittedName>
        <fullName evidence="2">RCG42763</fullName>
    </submittedName>
</protein>
<sequence>MGRSGQWAQHPSLTPLPPFPCTEMAGAEVVGCIPPETGDVPPTGVLQGPLRPPPWLTSNLLMNSEKMPKKASEVVALESSPKKASAFPSSSMASRCSPSNARRAGCAVSRKDYRILVKETAPGALPSLSGL</sequence>
<name>A6K1L3_RAT</name>
<evidence type="ECO:0000256" key="1">
    <source>
        <dbReference type="SAM" id="MobiDB-lite"/>
    </source>
</evidence>
<gene>
    <name evidence="2" type="ORF">rCG_42763</name>
</gene>
<feature type="compositionally biased region" description="Low complexity" evidence="1">
    <location>
        <begin position="82"/>
        <end position="99"/>
    </location>
</feature>